<dbReference type="AlphaFoldDB" id="A0A084QMQ6"/>
<dbReference type="InParanoid" id="A0A084QMQ6"/>
<evidence type="ECO:0000313" key="10">
    <source>
        <dbReference type="Proteomes" id="UP000028524"/>
    </source>
</evidence>
<dbReference type="OrthoDB" id="5429740at2759"/>
<dbReference type="HOGENOM" id="CLU_028200_3_7_1"/>
<evidence type="ECO:0000256" key="6">
    <source>
        <dbReference type="SAM" id="MobiDB-lite"/>
    </source>
</evidence>
<keyword evidence="3 7" id="KW-1133">Transmembrane helix</keyword>
<dbReference type="STRING" id="1283841.A0A084QMQ6"/>
<evidence type="ECO:0000256" key="3">
    <source>
        <dbReference type="ARBA" id="ARBA00022989"/>
    </source>
</evidence>
<evidence type="ECO:0000313" key="9">
    <source>
        <dbReference type="EMBL" id="KFA65241.1"/>
    </source>
</evidence>
<feature type="compositionally biased region" description="Polar residues" evidence="6">
    <location>
        <begin position="322"/>
        <end position="331"/>
    </location>
</feature>
<comment type="similarity">
    <text evidence="5">Belongs to the SAT4 family.</text>
</comment>
<organism evidence="9 10">
    <name type="scientific">Stachybotrys chlorohalonatus (strain IBT 40285)</name>
    <dbReference type="NCBI Taxonomy" id="1283841"/>
    <lineage>
        <taxon>Eukaryota</taxon>
        <taxon>Fungi</taxon>
        <taxon>Dikarya</taxon>
        <taxon>Ascomycota</taxon>
        <taxon>Pezizomycotina</taxon>
        <taxon>Sordariomycetes</taxon>
        <taxon>Hypocreomycetidae</taxon>
        <taxon>Hypocreales</taxon>
        <taxon>Stachybotryaceae</taxon>
        <taxon>Stachybotrys</taxon>
    </lineage>
</organism>
<dbReference type="Pfam" id="PF20684">
    <property type="entry name" value="Fung_rhodopsin"/>
    <property type="match status" value="1"/>
</dbReference>
<keyword evidence="4 7" id="KW-0472">Membrane</keyword>
<feature type="domain" description="Rhodopsin" evidence="8">
    <location>
        <begin position="49"/>
        <end position="289"/>
    </location>
</feature>
<keyword evidence="2 7" id="KW-0812">Transmembrane</keyword>
<feature type="transmembrane region" description="Helical" evidence="7">
    <location>
        <begin position="32"/>
        <end position="53"/>
    </location>
</feature>
<feature type="transmembrane region" description="Helical" evidence="7">
    <location>
        <begin position="106"/>
        <end position="131"/>
    </location>
</feature>
<proteinExistence type="inferred from homology"/>
<name>A0A084QMQ6_STAC4</name>
<feature type="region of interest" description="Disordered" evidence="6">
    <location>
        <begin position="315"/>
        <end position="349"/>
    </location>
</feature>
<keyword evidence="10" id="KW-1185">Reference proteome</keyword>
<dbReference type="InterPro" id="IPR052337">
    <property type="entry name" value="SAT4-like"/>
</dbReference>
<feature type="transmembrane region" description="Helical" evidence="7">
    <location>
        <begin position="65"/>
        <end position="86"/>
    </location>
</feature>
<dbReference type="PANTHER" id="PTHR33048:SF155">
    <property type="entry name" value="INTEGRAL MEMBRANE PROTEIN"/>
    <property type="match status" value="1"/>
</dbReference>
<evidence type="ECO:0000256" key="7">
    <source>
        <dbReference type="SAM" id="Phobius"/>
    </source>
</evidence>
<comment type="subcellular location">
    <subcellularLocation>
        <location evidence="1">Membrane</location>
        <topology evidence="1">Multi-pass membrane protein</topology>
    </subcellularLocation>
</comment>
<dbReference type="PANTHER" id="PTHR33048">
    <property type="entry name" value="PTH11-LIKE INTEGRAL MEMBRANE PROTEIN (AFU_ORTHOLOGUE AFUA_5G11245)"/>
    <property type="match status" value="1"/>
</dbReference>
<evidence type="ECO:0000256" key="5">
    <source>
        <dbReference type="ARBA" id="ARBA00038359"/>
    </source>
</evidence>
<sequence length="387" mass="42622">MPVIDPAIIGDVPEPGTPEYASWAAQDRRETILVTSWLFLSLATIIVALRIYTRIGIYKYLLADDYWTLAATLCGFVSASLSTVAIQNGVGRHFATLSMTQRENVIFWMTIAFVPAGFFSGLPKVAVVALLSRLMKPARWLKWTLWVVVVWSVASLAVFMFLQFARCTPTQSMWNFDIQGECMPRGPIIAYAIYANVFSAFINVVLAVYPAIVLARMQMSLKRKVGLTAALGIGAIAGIIAVYKASLIPESLGSNDFSYDGAALILWTAIEGCTMMIATSMPILAPLIDMMLNSRSRARLVTPRTEAYADLKDESHEMGIRSSRTSESQVDMLQRGDSNKEDRGLGISPRLVAGPGQIICTNEVSITFETQPVDPLEAMIHGYTWNR</sequence>
<feature type="transmembrane region" description="Helical" evidence="7">
    <location>
        <begin position="188"/>
        <end position="213"/>
    </location>
</feature>
<dbReference type="InterPro" id="IPR049326">
    <property type="entry name" value="Rhodopsin_dom_fungi"/>
</dbReference>
<protein>
    <recommendedName>
        <fullName evidence="8">Rhodopsin domain-containing protein</fullName>
    </recommendedName>
</protein>
<evidence type="ECO:0000256" key="4">
    <source>
        <dbReference type="ARBA" id="ARBA00023136"/>
    </source>
</evidence>
<dbReference type="EMBL" id="KL660616">
    <property type="protein sequence ID" value="KFA65241.1"/>
    <property type="molecule type" value="Genomic_DNA"/>
</dbReference>
<evidence type="ECO:0000256" key="1">
    <source>
        <dbReference type="ARBA" id="ARBA00004141"/>
    </source>
</evidence>
<feature type="transmembrane region" description="Helical" evidence="7">
    <location>
        <begin position="143"/>
        <end position="165"/>
    </location>
</feature>
<feature type="transmembrane region" description="Helical" evidence="7">
    <location>
        <begin position="263"/>
        <end position="288"/>
    </location>
</feature>
<evidence type="ECO:0000256" key="2">
    <source>
        <dbReference type="ARBA" id="ARBA00022692"/>
    </source>
</evidence>
<gene>
    <name evidence="9" type="ORF">S40285_01448</name>
</gene>
<dbReference type="GO" id="GO:0016020">
    <property type="term" value="C:membrane"/>
    <property type="evidence" value="ECO:0007669"/>
    <property type="project" value="UniProtKB-SubCell"/>
</dbReference>
<accession>A0A084QMQ6</accession>
<dbReference type="Proteomes" id="UP000028524">
    <property type="component" value="Unassembled WGS sequence"/>
</dbReference>
<evidence type="ECO:0000259" key="8">
    <source>
        <dbReference type="Pfam" id="PF20684"/>
    </source>
</evidence>
<feature type="transmembrane region" description="Helical" evidence="7">
    <location>
        <begin position="225"/>
        <end position="243"/>
    </location>
</feature>
<reference evidence="9 10" key="1">
    <citation type="journal article" date="2014" name="BMC Genomics">
        <title>Comparative genome sequencing reveals chemotype-specific gene clusters in the toxigenic black mold Stachybotrys.</title>
        <authorList>
            <person name="Semeiks J."/>
            <person name="Borek D."/>
            <person name="Otwinowski Z."/>
            <person name="Grishin N.V."/>
        </authorList>
    </citation>
    <scope>NUCLEOTIDE SEQUENCE [LARGE SCALE GENOMIC DNA]</scope>
    <source>
        <strain evidence="9 10">IBT 40285</strain>
    </source>
</reference>